<feature type="domain" description="Peptidase S1" evidence="7">
    <location>
        <begin position="26"/>
        <end position="271"/>
    </location>
</feature>
<dbReference type="Pfam" id="PF00089">
    <property type="entry name" value="Trypsin"/>
    <property type="match status" value="1"/>
</dbReference>
<keyword evidence="3" id="KW-1015">Disulfide bond</keyword>
<dbReference type="InterPro" id="IPR009003">
    <property type="entry name" value="Peptidase_S1_PA"/>
</dbReference>
<dbReference type="InterPro" id="IPR043504">
    <property type="entry name" value="Peptidase_S1_PA_chymotrypsin"/>
</dbReference>
<comment type="caution">
    <text evidence="8">The sequence shown here is derived from an EMBL/GenBank/DDBJ whole genome shotgun (WGS) entry which is preliminary data.</text>
</comment>
<evidence type="ECO:0000313" key="9">
    <source>
        <dbReference type="Proteomes" id="UP001479436"/>
    </source>
</evidence>
<feature type="chain" id="PRO_5046342272" evidence="6">
    <location>
        <begin position="20"/>
        <end position="336"/>
    </location>
</feature>
<dbReference type="SUPFAM" id="SSF50494">
    <property type="entry name" value="Trypsin-like serine proteases"/>
    <property type="match status" value="1"/>
</dbReference>
<gene>
    <name evidence="8" type="primary">TMPRSS15_2</name>
    <name evidence="8" type="ORF">K7432_006277</name>
</gene>
<keyword evidence="1 4" id="KW-0645">Protease</keyword>
<name>A0ABR2WV97_9FUNG</name>
<dbReference type="InterPro" id="IPR018114">
    <property type="entry name" value="TRYPSIN_HIS"/>
</dbReference>
<evidence type="ECO:0000256" key="6">
    <source>
        <dbReference type="SAM" id="SignalP"/>
    </source>
</evidence>
<dbReference type="EC" id="3.4.21.9" evidence="8"/>
<dbReference type="PROSITE" id="PS00134">
    <property type="entry name" value="TRYPSIN_HIS"/>
    <property type="match status" value="1"/>
</dbReference>
<evidence type="ECO:0000256" key="5">
    <source>
        <dbReference type="SAM" id="MobiDB-lite"/>
    </source>
</evidence>
<dbReference type="InterPro" id="IPR001314">
    <property type="entry name" value="Peptidase_S1A"/>
</dbReference>
<dbReference type="PANTHER" id="PTHR24264">
    <property type="entry name" value="TRYPSIN-RELATED"/>
    <property type="match status" value="1"/>
</dbReference>
<keyword evidence="4" id="KW-0720">Serine protease</keyword>
<dbReference type="GO" id="GO:0004252">
    <property type="term" value="F:serine-type endopeptidase activity"/>
    <property type="evidence" value="ECO:0007669"/>
    <property type="project" value="UniProtKB-EC"/>
</dbReference>
<organism evidence="8 9">
    <name type="scientific">Basidiobolus ranarum</name>
    <dbReference type="NCBI Taxonomy" id="34480"/>
    <lineage>
        <taxon>Eukaryota</taxon>
        <taxon>Fungi</taxon>
        <taxon>Fungi incertae sedis</taxon>
        <taxon>Zoopagomycota</taxon>
        <taxon>Entomophthoromycotina</taxon>
        <taxon>Basidiobolomycetes</taxon>
        <taxon>Basidiobolales</taxon>
        <taxon>Basidiobolaceae</taxon>
        <taxon>Basidiobolus</taxon>
    </lineage>
</organism>
<dbReference type="Proteomes" id="UP001479436">
    <property type="component" value="Unassembled WGS sequence"/>
</dbReference>
<evidence type="ECO:0000259" key="7">
    <source>
        <dbReference type="PROSITE" id="PS50240"/>
    </source>
</evidence>
<dbReference type="PRINTS" id="PR00722">
    <property type="entry name" value="CHYMOTRYPSIN"/>
</dbReference>
<evidence type="ECO:0000256" key="3">
    <source>
        <dbReference type="ARBA" id="ARBA00023157"/>
    </source>
</evidence>
<dbReference type="InterPro" id="IPR001254">
    <property type="entry name" value="Trypsin_dom"/>
</dbReference>
<dbReference type="InterPro" id="IPR050127">
    <property type="entry name" value="Serine_Proteases_S1"/>
</dbReference>
<keyword evidence="6" id="KW-0732">Signal</keyword>
<dbReference type="InterPro" id="IPR033116">
    <property type="entry name" value="TRYPSIN_SER"/>
</dbReference>
<evidence type="ECO:0000313" key="8">
    <source>
        <dbReference type="EMBL" id="KAK9765414.1"/>
    </source>
</evidence>
<dbReference type="SMART" id="SM00020">
    <property type="entry name" value="Tryp_SPc"/>
    <property type="match status" value="1"/>
</dbReference>
<evidence type="ECO:0000256" key="4">
    <source>
        <dbReference type="RuleBase" id="RU363034"/>
    </source>
</evidence>
<reference evidence="8 9" key="1">
    <citation type="submission" date="2023-04" db="EMBL/GenBank/DDBJ databases">
        <title>Genome of Basidiobolus ranarum AG-B5.</title>
        <authorList>
            <person name="Stajich J.E."/>
            <person name="Carter-House D."/>
            <person name="Gryganskyi A."/>
        </authorList>
    </citation>
    <scope>NUCLEOTIDE SEQUENCE [LARGE SCALE GENOMIC DNA]</scope>
    <source>
        <strain evidence="8 9">AG-B5</strain>
    </source>
</reference>
<keyword evidence="9" id="KW-1185">Reference proteome</keyword>
<dbReference type="PROSITE" id="PS50240">
    <property type="entry name" value="TRYPSIN_DOM"/>
    <property type="match status" value="1"/>
</dbReference>
<feature type="signal peptide" evidence="6">
    <location>
        <begin position="1"/>
        <end position="19"/>
    </location>
</feature>
<sequence>MRLNLLASVSLALVGYSSAVDNWSNIVGGKPVAQNGLPFMAHLIIENKPECGGALIGDKWVITAAHCLVKSVTSIELGDQLLNIPSSQVQVILGTIQSNSTSPYTVARYSLAPDFDYLEYRSDLAILELTAPVQISDSIRPIGISQQPIKEKQVVTAAGWGATETQNFSDTLYEVNLEVGTEAKCTTVVPQYQGLNGPKICVANRPGSDTCFGDSGGPLFQQENGHFSILGVTSYGPQKDVTALFKCGGNDTYGVYTRLVSFNDFIKNVTGLSEEQMKPGYYSASSSGTGAESTKNSEKNNTTSNSTSDSTSIYSNNLVTAFVLSSISYLSLSSMN</sequence>
<feature type="region of interest" description="Disordered" evidence="5">
    <location>
        <begin position="282"/>
        <end position="311"/>
    </location>
</feature>
<dbReference type="PANTHER" id="PTHR24264:SF54">
    <property type="entry name" value="PEPTIDASE S1 DOMAIN-CONTAINING PROTEIN"/>
    <property type="match status" value="1"/>
</dbReference>
<evidence type="ECO:0000256" key="2">
    <source>
        <dbReference type="ARBA" id="ARBA00022801"/>
    </source>
</evidence>
<dbReference type="CDD" id="cd00190">
    <property type="entry name" value="Tryp_SPc"/>
    <property type="match status" value="1"/>
</dbReference>
<dbReference type="PROSITE" id="PS00135">
    <property type="entry name" value="TRYPSIN_SER"/>
    <property type="match status" value="1"/>
</dbReference>
<accession>A0ABR2WV97</accession>
<dbReference type="Gene3D" id="2.40.10.10">
    <property type="entry name" value="Trypsin-like serine proteases"/>
    <property type="match status" value="1"/>
</dbReference>
<protein>
    <submittedName>
        <fullName evidence="8">Enteropeptidase</fullName>
        <ecNumber evidence="8">3.4.21.9</ecNumber>
    </submittedName>
</protein>
<dbReference type="EMBL" id="JASJQH010000271">
    <property type="protein sequence ID" value="KAK9765414.1"/>
    <property type="molecule type" value="Genomic_DNA"/>
</dbReference>
<evidence type="ECO:0000256" key="1">
    <source>
        <dbReference type="ARBA" id="ARBA00022670"/>
    </source>
</evidence>
<proteinExistence type="predicted"/>
<keyword evidence="2 4" id="KW-0378">Hydrolase</keyword>